<protein>
    <recommendedName>
        <fullName evidence="5">BRISC complex subunit Abro1</fullName>
    </recommendedName>
</protein>
<sequence length="335" mass="38343">MFTPVSVSLSGPAFSFLLYENSKCRFQQEGFLLGEIVRKETKTITDNDQQQVNISRTVKVNSMMPCPQPHFFYNGVGKIDKDKIREFLGGQFHKVVAWYKYQRITSFKFTLRDKLVHKQLTELFEVSPELFTCCLLINEVSDNGSTHLYSQAFMRYHNGVYDRLSVHIPNLSEPNNTYKSSEPASDTFNKILNDLKIEKKSTQGLVKHIDTVIEDLSEAEKYLHELEEDVRQLEIMEKLKKLNDVDVEEPEETSRISENNVESEQSSPEEHKKTTRSSNPIDSSTSQDSQDTSPDVQKKATRGRGSRGRGKRRGGAAAAEVKELSVDIPRLRRKD</sequence>
<feature type="coiled-coil region" evidence="1">
    <location>
        <begin position="209"/>
        <end position="243"/>
    </location>
</feature>
<dbReference type="Proteomes" id="UP001162162">
    <property type="component" value="Unassembled WGS sequence"/>
</dbReference>
<proteinExistence type="predicted"/>
<dbReference type="GO" id="GO:0070536">
    <property type="term" value="P:protein K63-linked deubiquitination"/>
    <property type="evidence" value="ECO:0007669"/>
    <property type="project" value="TreeGrafter"/>
</dbReference>
<accession>A0AAV8XEI4</accession>
<evidence type="ECO:0000256" key="1">
    <source>
        <dbReference type="SAM" id="Coils"/>
    </source>
</evidence>
<reference evidence="3" key="1">
    <citation type="journal article" date="2023" name="Insect Mol. Biol.">
        <title>Genome sequencing provides insights into the evolution of gene families encoding plant cell wall-degrading enzymes in longhorned beetles.</title>
        <authorList>
            <person name="Shin N.R."/>
            <person name="Okamura Y."/>
            <person name="Kirsch R."/>
            <person name="Pauchet Y."/>
        </authorList>
    </citation>
    <scope>NUCLEOTIDE SEQUENCE</scope>
    <source>
        <strain evidence="3">AMC_N1</strain>
    </source>
</reference>
<dbReference type="GO" id="GO:0008017">
    <property type="term" value="F:microtubule binding"/>
    <property type="evidence" value="ECO:0007669"/>
    <property type="project" value="TreeGrafter"/>
</dbReference>
<dbReference type="PRINTS" id="PR02051">
    <property type="entry name" value="PROTEINF175"/>
</dbReference>
<evidence type="ECO:0000313" key="4">
    <source>
        <dbReference type="Proteomes" id="UP001162162"/>
    </source>
</evidence>
<evidence type="ECO:0000256" key="2">
    <source>
        <dbReference type="SAM" id="MobiDB-lite"/>
    </source>
</evidence>
<dbReference type="EMBL" id="JAPWTK010000659">
    <property type="protein sequence ID" value="KAJ8937383.1"/>
    <property type="molecule type" value="Genomic_DNA"/>
</dbReference>
<evidence type="ECO:0008006" key="5">
    <source>
        <dbReference type="Google" id="ProtNLM"/>
    </source>
</evidence>
<dbReference type="GO" id="GO:0090307">
    <property type="term" value="P:mitotic spindle assembly"/>
    <property type="evidence" value="ECO:0007669"/>
    <property type="project" value="TreeGrafter"/>
</dbReference>
<evidence type="ECO:0000313" key="3">
    <source>
        <dbReference type="EMBL" id="KAJ8937383.1"/>
    </source>
</evidence>
<organism evidence="3 4">
    <name type="scientific">Aromia moschata</name>
    <dbReference type="NCBI Taxonomy" id="1265417"/>
    <lineage>
        <taxon>Eukaryota</taxon>
        <taxon>Metazoa</taxon>
        <taxon>Ecdysozoa</taxon>
        <taxon>Arthropoda</taxon>
        <taxon>Hexapoda</taxon>
        <taxon>Insecta</taxon>
        <taxon>Pterygota</taxon>
        <taxon>Neoptera</taxon>
        <taxon>Endopterygota</taxon>
        <taxon>Coleoptera</taxon>
        <taxon>Polyphaga</taxon>
        <taxon>Cucujiformia</taxon>
        <taxon>Chrysomeloidea</taxon>
        <taxon>Cerambycidae</taxon>
        <taxon>Cerambycinae</taxon>
        <taxon>Callichromatini</taxon>
        <taxon>Aromia</taxon>
    </lineage>
</organism>
<dbReference type="GO" id="GO:0008608">
    <property type="term" value="P:attachment of spindle microtubules to kinetochore"/>
    <property type="evidence" value="ECO:0007669"/>
    <property type="project" value="TreeGrafter"/>
</dbReference>
<feature type="compositionally biased region" description="Low complexity" evidence="2">
    <location>
        <begin position="282"/>
        <end position="293"/>
    </location>
</feature>
<gene>
    <name evidence="3" type="ORF">NQ318_015463</name>
</gene>
<dbReference type="InterPro" id="IPR023238">
    <property type="entry name" value="FAM175"/>
</dbReference>
<comment type="caution">
    <text evidence="3">The sequence shown here is derived from an EMBL/GenBank/DDBJ whole genome shotgun (WGS) entry which is preliminary data.</text>
</comment>
<name>A0AAV8XEI4_9CUCU</name>
<feature type="compositionally biased region" description="Polar residues" evidence="2">
    <location>
        <begin position="256"/>
        <end position="266"/>
    </location>
</feature>
<dbReference type="GO" id="GO:0005634">
    <property type="term" value="C:nucleus"/>
    <property type="evidence" value="ECO:0007669"/>
    <property type="project" value="TreeGrafter"/>
</dbReference>
<keyword evidence="4" id="KW-1185">Reference proteome</keyword>
<dbReference type="PANTHER" id="PTHR31728:SF5">
    <property type="entry name" value="OS07G0540200 PROTEIN"/>
    <property type="match status" value="1"/>
</dbReference>
<dbReference type="CDD" id="cd23525">
    <property type="entry name" value="Abraxas_2_insects"/>
    <property type="match status" value="1"/>
</dbReference>
<dbReference type="AlphaFoldDB" id="A0AAV8XEI4"/>
<dbReference type="Pfam" id="PF21125">
    <property type="entry name" value="MPN_2A_DUB_like"/>
    <property type="match status" value="1"/>
</dbReference>
<feature type="compositionally biased region" description="Basic residues" evidence="2">
    <location>
        <begin position="299"/>
        <end position="314"/>
    </location>
</feature>
<feature type="region of interest" description="Disordered" evidence="2">
    <location>
        <begin position="245"/>
        <end position="335"/>
    </location>
</feature>
<dbReference type="PANTHER" id="PTHR31728">
    <property type="entry name" value="ABRAXAS FAMILY MEMBER"/>
    <property type="match status" value="1"/>
</dbReference>
<dbReference type="GO" id="GO:0031593">
    <property type="term" value="F:polyubiquitin modification-dependent protein binding"/>
    <property type="evidence" value="ECO:0007669"/>
    <property type="project" value="TreeGrafter"/>
</dbReference>
<keyword evidence="1" id="KW-0175">Coiled coil</keyword>